<dbReference type="SMART" id="SM00181">
    <property type="entry name" value="EGF"/>
    <property type="match status" value="11"/>
</dbReference>
<dbReference type="PANTHER" id="PTHR24033:SF151">
    <property type="entry name" value="NOTCH 2"/>
    <property type="match status" value="1"/>
</dbReference>
<feature type="disulfide bond" evidence="1">
    <location>
        <begin position="438"/>
        <end position="455"/>
    </location>
</feature>
<evidence type="ECO:0000313" key="3">
    <source>
        <dbReference type="EMBL" id="KAF8777548.1"/>
    </source>
</evidence>
<dbReference type="EMBL" id="JABXBU010002072">
    <property type="protein sequence ID" value="KAF8777548.1"/>
    <property type="molecule type" value="Genomic_DNA"/>
</dbReference>
<evidence type="ECO:0000313" key="4">
    <source>
        <dbReference type="Proteomes" id="UP000807504"/>
    </source>
</evidence>
<proteinExistence type="predicted"/>
<evidence type="ECO:0000259" key="2">
    <source>
        <dbReference type="PROSITE" id="PS50026"/>
    </source>
</evidence>
<dbReference type="PANTHER" id="PTHR24033">
    <property type="entry name" value="EGF-LIKE DOMAIN-CONTAINING PROTEIN"/>
    <property type="match status" value="1"/>
</dbReference>
<dbReference type="Proteomes" id="UP000807504">
    <property type="component" value="Unassembled WGS sequence"/>
</dbReference>
<organism evidence="3 4">
    <name type="scientific">Argiope bruennichi</name>
    <name type="common">Wasp spider</name>
    <name type="synonym">Aranea bruennichi</name>
    <dbReference type="NCBI Taxonomy" id="94029"/>
    <lineage>
        <taxon>Eukaryota</taxon>
        <taxon>Metazoa</taxon>
        <taxon>Ecdysozoa</taxon>
        <taxon>Arthropoda</taxon>
        <taxon>Chelicerata</taxon>
        <taxon>Arachnida</taxon>
        <taxon>Araneae</taxon>
        <taxon>Araneomorphae</taxon>
        <taxon>Entelegynae</taxon>
        <taxon>Araneoidea</taxon>
        <taxon>Araneidae</taxon>
        <taxon>Argiope</taxon>
    </lineage>
</organism>
<dbReference type="PROSITE" id="PS00022">
    <property type="entry name" value="EGF_1"/>
    <property type="match status" value="2"/>
</dbReference>
<feature type="disulfide bond" evidence="1">
    <location>
        <begin position="220"/>
        <end position="229"/>
    </location>
</feature>
<dbReference type="InterPro" id="IPR000742">
    <property type="entry name" value="EGF"/>
</dbReference>
<reference evidence="3" key="2">
    <citation type="submission" date="2020-06" db="EMBL/GenBank/DDBJ databases">
        <authorList>
            <person name="Sheffer M."/>
        </authorList>
    </citation>
    <scope>NUCLEOTIDE SEQUENCE</scope>
</reference>
<keyword evidence="1" id="KW-1015">Disulfide bond</keyword>
<accession>A0A8T0EPZ1</accession>
<comment type="caution">
    <text evidence="3">The sequence shown here is derived from an EMBL/GenBank/DDBJ whole genome shotgun (WGS) entry which is preliminary data.</text>
</comment>
<protein>
    <submittedName>
        <fullName evidence="3">Tenascin-X like protein</fullName>
    </submittedName>
</protein>
<comment type="caution">
    <text evidence="1">Lacks conserved residue(s) required for the propagation of feature annotation.</text>
</comment>
<keyword evidence="4" id="KW-1185">Reference proteome</keyword>
<reference evidence="3" key="1">
    <citation type="journal article" date="2020" name="bioRxiv">
        <title>Chromosome-level reference genome of the European wasp spider Argiope bruennichi: a resource for studies on range expansion and evolutionary adaptation.</title>
        <authorList>
            <person name="Sheffer M.M."/>
            <person name="Hoppe A."/>
            <person name="Krehenwinkel H."/>
            <person name="Uhl G."/>
            <person name="Kuss A.W."/>
            <person name="Jensen L."/>
            <person name="Jensen C."/>
            <person name="Gillespie R.G."/>
            <person name="Hoff K.J."/>
            <person name="Prost S."/>
        </authorList>
    </citation>
    <scope>NUCLEOTIDE SEQUENCE</scope>
</reference>
<name>A0A8T0EPZ1_ARGBR</name>
<dbReference type="AlphaFoldDB" id="A0A8T0EPZ1"/>
<dbReference type="InterPro" id="IPR051830">
    <property type="entry name" value="NOTCH_homolog"/>
</dbReference>
<dbReference type="PROSITE" id="PS01186">
    <property type="entry name" value="EGF_2"/>
    <property type="match status" value="1"/>
</dbReference>
<gene>
    <name evidence="3" type="ORF">HNY73_014399</name>
</gene>
<evidence type="ECO:0000256" key="1">
    <source>
        <dbReference type="PROSITE-ProRule" id="PRU00076"/>
    </source>
</evidence>
<feature type="domain" description="EGF-like" evidence="2">
    <location>
        <begin position="194"/>
        <end position="230"/>
    </location>
</feature>
<sequence>MIGRNCDEKKNHNGRLKIPNLEGRKVKKKQKLSVDAPNYKQSKQDTNATGNLMPSLKCNCGPKGVCFVEYGERKCVCEEGYKQRDNGNCEECDCGLNGICDFEYGEKNCHCIAGYQEKDGKCIECDCGPQGICFFENGEKNCNCNRGFRVQYGRCRECDCGMNGDCSFDDDGNKTCDCDEGFSVMNVGTKQICVETCDSDDECGIGGKCIEREEKKFCKCKSGIEGDKCEIITECLWGKFRKCAESGGLCYFDGIKAICKCPYDKKFDPRDSACRENCWDDTDCYNGGKCDPETEFCFCKPKTYGDKCEYIEGCESLKCGDIIAGCVYDVNTQQPTCSCFDDNYYYNNGKCNPKWCLDGCNSAVSICEYRNGVGICKCRDANTYYDYSKKICLRIDPCFSVECRENQICSNGMCKCDENYKIWNGTCESMDLCEFNKCFIGARCEEDNNFGRVRCFCKSDTEFYLNGKCLDGSCFLPGQRKDCKKSCPAGMTRINGECELRREENKCDKDCGFLGWCYRKLPLRPSQRCHYRCVLKSVVCPMRRRDGDSKCSCTGKYKLAKNGITCELKSCSDEDVLRECKSRRAEKCVDNWKHDGYRCVCPLGYMDHKIKGCIDPCSVNMMKDTCSVQGQLCYIGIKDRVGDCRCPPTFTYDTMTKTCKSSNNTFMIRRLPVLKKMYEFAENNINQVLLSRDAITSMMQTFNNLDFAHVFNYRIDEDVLFCDVWLQFKPHLPDSFRATSEVQSWKFQLIETRNQLILPPRLLLDRDNIEAVIEEELTLCSSSVFQLLCGTGSICYDNKCDCAPGFRVIDSTIKVSGERRILRCEDIDECSEDIHNCPNNTSA</sequence>
<feature type="domain" description="EGF-like" evidence="2">
    <location>
        <begin position="429"/>
        <end position="470"/>
    </location>
</feature>
<dbReference type="PROSITE" id="PS50026">
    <property type="entry name" value="EGF_3"/>
    <property type="match status" value="2"/>
</dbReference>
<keyword evidence="1" id="KW-0245">EGF-like domain</keyword>